<gene>
    <name evidence="2" type="ORF">RS030_192784</name>
</gene>
<sequence length="149" mass="16986">MKFQIKLAFLLFSLFIVGFSKCDESEKDNGKNGLNSENSELYGENLRKLYGKGHYSTAYEPVYVQKMQYVPVKTYKKVMYTAPEKSTYTIPSKQQVRYVPAGYAKGVPSPQMYVPVSKAEPNVYVPVTYSKGGVRYLEEEVEQEPVIHS</sequence>
<protein>
    <recommendedName>
        <fullName evidence="4">Lipoprotein</fullName>
    </recommendedName>
</protein>
<accession>A0AAV9XZI4</accession>
<feature type="chain" id="PRO_5043990302" description="Lipoprotein" evidence="1">
    <location>
        <begin position="23"/>
        <end position="149"/>
    </location>
</feature>
<reference evidence="2 3" key="1">
    <citation type="submission" date="2023-10" db="EMBL/GenBank/DDBJ databases">
        <title>Comparative genomics analysis reveals potential genetic determinants of host preference in Cryptosporidium xiaoi.</title>
        <authorList>
            <person name="Xiao L."/>
            <person name="Li J."/>
        </authorList>
    </citation>
    <scope>NUCLEOTIDE SEQUENCE [LARGE SCALE GENOMIC DNA]</scope>
    <source>
        <strain evidence="2 3">52996</strain>
    </source>
</reference>
<keyword evidence="3" id="KW-1185">Reference proteome</keyword>
<evidence type="ECO:0008006" key="4">
    <source>
        <dbReference type="Google" id="ProtNLM"/>
    </source>
</evidence>
<dbReference type="EMBL" id="JAWDEY010000010">
    <property type="protein sequence ID" value="KAK6589968.1"/>
    <property type="molecule type" value="Genomic_DNA"/>
</dbReference>
<evidence type="ECO:0000256" key="1">
    <source>
        <dbReference type="SAM" id="SignalP"/>
    </source>
</evidence>
<comment type="caution">
    <text evidence="2">The sequence shown here is derived from an EMBL/GenBank/DDBJ whole genome shotgun (WGS) entry which is preliminary data.</text>
</comment>
<feature type="signal peptide" evidence="1">
    <location>
        <begin position="1"/>
        <end position="22"/>
    </location>
</feature>
<dbReference type="AlphaFoldDB" id="A0AAV9XZI4"/>
<organism evidence="2 3">
    <name type="scientific">Cryptosporidium xiaoi</name>
    <dbReference type="NCBI Taxonomy" id="659607"/>
    <lineage>
        <taxon>Eukaryota</taxon>
        <taxon>Sar</taxon>
        <taxon>Alveolata</taxon>
        <taxon>Apicomplexa</taxon>
        <taxon>Conoidasida</taxon>
        <taxon>Coccidia</taxon>
        <taxon>Eucoccidiorida</taxon>
        <taxon>Eimeriorina</taxon>
        <taxon>Cryptosporidiidae</taxon>
        <taxon>Cryptosporidium</taxon>
    </lineage>
</organism>
<dbReference type="Proteomes" id="UP001311799">
    <property type="component" value="Unassembled WGS sequence"/>
</dbReference>
<name>A0AAV9XZI4_9CRYT</name>
<evidence type="ECO:0000313" key="3">
    <source>
        <dbReference type="Proteomes" id="UP001311799"/>
    </source>
</evidence>
<evidence type="ECO:0000313" key="2">
    <source>
        <dbReference type="EMBL" id="KAK6589968.1"/>
    </source>
</evidence>
<proteinExistence type="predicted"/>
<keyword evidence="1" id="KW-0732">Signal</keyword>